<evidence type="ECO:0000259" key="6">
    <source>
        <dbReference type="PROSITE" id="PS50110"/>
    </source>
</evidence>
<feature type="DNA-binding region" description="OmpR/PhoB-type" evidence="5">
    <location>
        <begin position="133"/>
        <end position="237"/>
    </location>
</feature>
<dbReference type="GO" id="GO:0006355">
    <property type="term" value="P:regulation of DNA-templated transcription"/>
    <property type="evidence" value="ECO:0007669"/>
    <property type="project" value="InterPro"/>
</dbReference>
<organism evidence="8 9">
    <name type="scientific">Porphyromonas somerae</name>
    <dbReference type="NCBI Taxonomy" id="322095"/>
    <lineage>
        <taxon>Bacteria</taxon>
        <taxon>Pseudomonadati</taxon>
        <taxon>Bacteroidota</taxon>
        <taxon>Bacteroidia</taxon>
        <taxon>Bacteroidales</taxon>
        <taxon>Porphyromonadaceae</taxon>
        <taxon>Porphyromonas</taxon>
    </lineage>
</organism>
<dbReference type="STRING" id="322095.HMPREF3185_01634"/>
<keyword evidence="3 5" id="KW-0238">DNA-binding</keyword>
<dbReference type="EMBL" id="LSDK01000114">
    <property type="protein sequence ID" value="KXB74690.1"/>
    <property type="molecule type" value="Genomic_DNA"/>
</dbReference>
<dbReference type="SMART" id="SM00862">
    <property type="entry name" value="Trans_reg_C"/>
    <property type="match status" value="1"/>
</dbReference>
<dbReference type="AlphaFoldDB" id="A0A134B428"/>
<evidence type="ECO:0000313" key="9">
    <source>
        <dbReference type="Proteomes" id="UP000070224"/>
    </source>
</evidence>
<dbReference type="InterPro" id="IPR001789">
    <property type="entry name" value="Sig_transdc_resp-reg_receiver"/>
</dbReference>
<accession>A0A134B428</accession>
<dbReference type="PANTHER" id="PTHR48111">
    <property type="entry name" value="REGULATOR OF RPOS"/>
    <property type="match status" value="1"/>
</dbReference>
<protein>
    <submittedName>
        <fullName evidence="8">Transcriptional regulatory protein RprY</fullName>
    </submittedName>
</protein>
<dbReference type="Gene3D" id="6.10.250.690">
    <property type="match status" value="1"/>
</dbReference>
<dbReference type="Pfam" id="PF00072">
    <property type="entry name" value="Response_reg"/>
    <property type="match status" value="1"/>
</dbReference>
<keyword evidence="2" id="KW-0902">Two-component regulatory system</keyword>
<evidence type="ECO:0000256" key="1">
    <source>
        <dbReference type="ARBA" id="ARBA00022553"/>
    </source>
</evidence>
<dbReference type="Gene3D" id="1.10.10.10">
    <property type="entry name" value="Winged helix-like DNA-binding domain superfamily/Winged helix DNA-binding domain"/>
    <property type="match status" value="1"/>
</dbReference>
<feature type="domain" description="OmpR/PhoB-type" evidence="7">
    <location>
        <begin position="133"/>
        <end position="237"/>
    </location>
</feature>
<comment type="caution">
    <text evidence="8">The sequence shown here is derived from an EMBL/GenBank/DDBJ whole genome shotgun (WGS) entry which is preliminary data.</text>
</comment>
<dbReference type="GO" id="GO:0000976">
    <property type="term" value="F:transcription cis-regulatory region binding"/>
    <property type="evidence" value="ECO:0007669"/>
    <property type="project" value="TreeGrafter"/>
</dbReference>
<name>A0A134B428_9PORP</name>
<dbReference type="Gene3D" id="3.40.50.2300">
    <property type="match status" value="1"/>
</dbReference>
<feature type="domain" description="Response regulatory" evidence="6">
    <location>
        <begin position="6"/>
        <end position="120"/>
    </location>
</feature>
<dbReference type="SMART" id="SM00448">
    <property type="entry name" value="REC"/>
    <property type="match status" value="1"/>
</dbReference>
<feature type="modified residue" description="4-aspartylphosphate" evidence="4">
    <location>
        <position position="55"/>
    </location>
</feature>
<evidence type="ECO:0000259" key="7">
    <source>
        <dbReference type="PROSITE" id="PS51755"/>
    </source>
</evidence>
<dbReference type="GO" id="GO:0005829">
    <property type="term" value="C:cytosol"/>
    <property type="evidence" value="ECO:0007669"/>
    <property type="project" value="TreeGrafter"/>
</dbReference>
<dbReference type="GO" id="GO:0000156">
    <property type="term" value="F:phosphorelay response regulator activity"/>
    <property type="evidence" value="ECO:0007669"/>
    <property type="project" value="TreeGrafter"/>
</dbReference>
<dbReference type="PROSITE" id="PS50110">
    <property type="entry name" value="RESPONSE_REGULATORY"/>
    <property type="match status" value="1"/>
</dbReference>
<dbReference type="PANTHER" id="PTHR48111:SF40">
    <property type="entry name" value="PHOSPHATE REGULON TRANSCRIPTIONAL REGULATORY PROTEIN PHOB"/>
    <property type="match status" value="1"/>
</dbReference>
<evidence type="ECO:0000256" key="5">
    <source>
        <dbReference type="PROSITE-ProRule" id="PRU01091"/>
    </source>
</evidence>
<evidence type="ECO:0000313" key="8">
    <source>
        <dbReference type="EMBL" id="KXB74690.1"/>
    </source>
</evidence>
<dbReference type="InterPro" id="IPR011006">
    <property type="entry name" value="CheY-like_superfamily"/>
</dbReference>
<dbReference type="SUPFAM" id="SSF52172">
    <property type="entry name" value="CheY-like"/>
    <property type="match status" value="1"/>
</dbReference>
<dbReference type="PROSITE" id="PS51755">
    <property type="entry name" value="OMPR_PHOB"/>
    <property type="match status" value="1"/>
</dbReference>
<dbReference type="Pfam" id="PF00486">
    <property type="entry name" value="Trans_reg_C"/>
    <property type="match status" value="1"/>
</dbReference>
<gene>
    <name evidence="8" type="ORF">HMPREF3185_01634</name>
</gene>
<dbReference type="InterPro" id="IPR001867">
    <property type="entry name" value="OmpR/PhoB-type_DNA-bd"/>
</dbReference>
<evidence type="ECO:0000256" key="2">
    <source>
        <dbReference type="ARBA" id="ARBA00023012"/>
    </source>
</evidence>
<evidence type="ECO:0000256" key="3">
    <source>
        <dbReference type="ARBA" id="ARBA00023125"/>
    </source>
</evidence>
<dbReference type="InterPro" id="IPR039420">
    <property type="entry name" value="WalR-like"/>
</dbReference>
<dbReference type="OrthoDB" id="9790442at2"/>
<reference evidence="9" key="1">
    <citation type="submission" date="2016-01" db="EMBL/GenBank/DDBJ databases">
        <authorList>
            <person name="Mitreva M."/>
            <person name="Pepin K.H."/>
            <person name="Mihindukulasuriya K.A."/>
            <person name="Fulton R."/>
            <person name="Fronick C."/>
            <person name="O'Laughlin M."/>
            <person name="Miner T."/>
            <person name="Herter B."/>
            <person name="Rosa B.A."/>
            <person name="Cordes M."/>
            <person name="Tomlinson C."/>
            <person name="Wollam A."/>
            <person name="Palsikar V.B."/>
            <person name="Mardis E.R."/>
            <person name="Wilson R.K."/>
        </authorList>
    </citation>
    <scope>NUCLEOTIDE SEQUENCE [LARGE SCALE GENOMIC DNA]</scope>
    <source>
        <strain evidence="9">KA00683</strain>
    </source>
</reference>
<keyword evidence="1 4" id="KW-0597">Phosphoprotein</keyword>
<sequence length="241" mass="27429">MDEPLKILLCEDEENLGTILQELLQSKKFAVTLCTDGDQGWEAFKSAKYDLCLLDIMMPKRDGLTLAKDIRSLSADVPIIFLTALGMRENILEGFRSGADDYITKPFSMEELLLRIEAILRRTIKHEGEKEPQRVYQLGRYIFNTTTQTLSLGETSRRLTTKECELLSLLCLFANQTLERSHALNVIWGLTEPTGGHENSFSQRSMDVYVTKLRRMLDADPRVEIKNVHGKGYKLVIPTEA</sequence>
<dbReference type="RefSeq" id="WP_009432267.1">
    <property type="nucleotide sequence ID" value="NZ_KQ960459.1"/>
</dbReference>
<proteinExistence type="predicted"/>
<dbReference type="InterPro" id="IPR036388">
    <property type="entry name" value="WH-like_DNA-bd_sf"/>
</dbReference>
<dbReference type="Proteomes" id="UP000070224">
    <property type="component" value="Unassembled WGS sequence"/>
</dbReference>
<dbReference type="FunFam" id="3.40.50.2300:FF:000073">
    <property type="entry name" value="DNA-binding response regulator RprY"/>
    <property type="match status" value="1"/>
</dbReference>
<evidence type="ECO:0000256" key="4">
    <source>
        <dbReference type="PROSITE-ProRule" id="PRU00169"/>
    </source>
</evidence>
<keyword evidence="9" id="KW-1185">Reference proteome</keyword>
<dbReference type="GO" id="GO:0032993">
    <property type="term" value="C:protein-DNA complex"/>
    <property type="evidence" value="ECO:0007669"/>
    <property type="project" value="TreeGrafter"/>
</dbReference>
<dbReference type="PATRIC" id="fig|322095.3.peg.1609"/>